<dbReference type="PROSITE" id="PS50110">
    <property type="entry name" value="RESPONSE_REGULATORY"/>
    <property type="match status" value="1"/>
</dbReference>
<dbReference type="PANTHER" id="PTHR42872">
    <property type="entry name" value="PROTEIN-GLUTAMATE METHYLESTERASE/PROTEIN-GLUTAMINE GLUTAMINASE"/>
    <property type="match status" value="1"/>
</dbReference>
<dbReference type="Pfam" id="PF00072">
    <property type="entry name" value="Response_reg"/>
    <property type="match status" value="1"/>
</dbReference>
<dbReference type="SMART" id="SM00448">
    <property type="entry name" value="REC"/>
    <property type="match status" value="1"/>
</dbReference>
<dbReference type="InterPro" id="IPR000673">
    <property type="entry name" value="Sig_transdc_resp-reg_Me-estase"/>
</dbReference>
<comment type="subcellular location">
    <subcellularLocation>
        <location evidence="3">Cytoplasm</location>
    </subcellularLocation>
</comment>
<dbReference type="GO" id="GO:0000156">
    <property type="term" value="F:phosphorelay response regulator activity"/>
    <property type="evidence" value="ECO:0007669"/>
    <property type="project" value="InterPro"/>
</dbReference>
<dbReference type="GO" id="GO:0008168">
    <property type="term" value="F:methyltransferase activity"/>
    <property type="evidence" value="ECO:0007669"/>
    <property type="project" value="UniProtKB-KW"/>
</dbReference>
<reference evidence="8" key="1">
    <citation type="journal article" date="2020" name="mSystems">
        <title>Genome- and Community-Level Interaction Insights into Carbon Utilization and Element Cycling Functions of Hydrothermarchaeota in Hydrothermal Sediment.</title>
        <authorList>
            <person name="Zhou Z."/>
            <person name="Liu Y."/>
            <person name="Xu W."/>
            <person name="Pan J."/>
            <person name="Luo Z.H."/>
            <person name="Li M."/>
        </authorList>
    </citation>
    <scope>NUCLEOTIDE SEQUENCE [LARGE SCALE GENOMIC DNA]</scope>
    <source>
        <strain evidence="8">SpSt-961</strain>
    </source>
</reference>
<dbReference type="PROSITE" id="PS50122">
    <property type="entry name" value="CHEB"/>
    <property type="match status" value="1"/>
</dbReference>
<evidence type="ECO:0000256" key="2">
    <source>
        <dbReference type="ARBA" id="ARBA00048267"/>
    </source>
</evidence>
<dbReference type="SUPFAM" id="SSF52738">
    <property type="entry name" value="Methylesterase CheB, C-terminal domain"/>
    <property type="match status" value="1"/>
</dbReference>
<keyword evidence="3" id="KW-0963">Cytoplasm</keyword>
<dbReference type="NCBIfam" id="NF001965">
    <property type="entry name" value="PRK00742.1"/>
    <property type="match status" value="1"/>
</dbReference>
<dbReference type="Pfam" id="PF01339">
    <property type="entry name" value="CheB_methylest"/>
    <property type="match status" value="1"/>
</dbReference>
<name>A0A7V3VU75_UNCW3</name>
<dbReference type="EC" id="3.1.1.61" evidence="3"/>
<keyword evidence="8" id="KW-0808">Transferase</keyword>
<dbReference type="CDD" id="cd17541">
    <property type="entry name" value="REC_CheB-like"/>
    <property type="match status" value="1"/>
</dbReference>
<evidence type="ECO:0000256" key="3">
    <source>
        <dbReference type="HAMAP-Rule" id="MF_00099"/>
    </source>
</evidence>
<dbReference type="InterPro" id="IPR035909">
    <property type="entry name" value="CheB_C"/>
</dbReference>
<evidence type="ECO:0000259" key="7">
    <source>
        <dbReference type="PROSITE" id="PS50122"/>
    </source>
</evidence>
<feature type="domain" description="CheB-type methylesterase" evidence="7">
    <location>
        <begin position="146"/>
        <end position="334"/>
    </location>
</feature>
<protein>
    <recommendedName>
        <fullName evidence="3">Protein-glutamate methylesterase/protein-glutamine glutaminase</fullName>
        <ecNumber evidence="3">3.1.1.61</ecNumber>
        <ecNumber evidence="3">3.5.1.44</ecNumber>
    </recommendedName>
</protein>
<comment type="caution">
    <text evidence="8">The sequence shown here is derived from an EMBL/GenBank/DDBJ whole genome shotgun (WGS) entry which is preliminary data.</text>
</comment>
<keyword evidence="8" id="KW-0489">Methyltransferase</keyword>
<keyword evidence="1 3" id="KW-0378">Hydrolase</keyword>
<comment type="function">
    <text evidence="3">Involved in chemotaxis. Part of a chemotaxis signal transduction system that modulates chemotaxis in response to various stimuli. Catalyzes the demethylation of specific methylglutamate residues introduced into the chemoreceptors (methyl-accepting chemotaxis proteins or MCP) by CheR. Also mediates the irreversible deamidation of specific glutamine residues to glutamic acid.</text>
</comment>
<dbReference type="SUPFAM" id="SSF52172">
    <property type="entry name" value="CheY-like"/>
    <property type="match status" value="1"/>
</dbReference>
<evidence type="ECO:0000256" key="5">
    <source>
        <dbReference type="PROSITE-ProRule" id="PRU00169"/>
    </source>
</evidence>
<dbReference type="InterPro" id="IPR008248">
    <property type="entry name" value="CheB-like"/>
</dbReference>
<dbReference type="InterPro" id="IPR011006">
    <property type="entry name" value="CheY-like_superfamily"/>
</dbReference>
<dbReference type="EC" id="3.5.1.44" evidence="3"/>
<feature type="domain" description="Response regulatory" evidence="6">
    <location>
        <begin position="3"/>
        <end position="120"/>
    </location>
</feature>
<dbReference type="GO" id="GO:0050568">
    <property type="term" value="F:protein-glutamine glutaminase activity"/>
    <property type="evidence" value="ECO:0007669"/>
    <property type="project" value="UniProtKB-UniRule"/>
</dbReference>
<keyword evidence="3 4" id="KW-0145">Chemotaxis</keyword>
<dbReference type="GO" id="GO:0005737">
    <property type="term" value="C:cytoplasm"/>
    <property type="evidence" value="ECO:0007669"/>
    <property type="project" value="UniProtKB-SubCell"/>
</dbReference>
<comment type="domain">
    <text evidence="3">Contains a C-terminal catalytic domain, and an N-terminal region which modulates catalytic activity.</text>
</comment>
<keyword evidence="3 5" id="KW-0597">Phosphoprotein</keyword>
<feature type="active site" evidence="3 4">
    <location>
        <position position="279"/>
    </location>
</feature>
<dbReference type="GO" id="GO:0032259">
    <property type="term" value="P:methylation"/>
    <property type="evidence" value="ECO:0007669"/>
    <property type="project" value="UniProtKB-KW"/>
</dbReference>
<sequence>MKKVLIVEDSVLMQRVIGDIIQSSGEFEVCGYARTVDEAWAKFNKLKPDLITLDYELPGENGIVFLQRVMSIKPTPVLMLSAYTREGAEITIKSLSLGAVDFFQKPSGSISIDLYDFKEELISKLRTVSNANLKPLVTTPQKSTGIKNVEYIIGIAASTGGVKALNFLLSSLRKGIGLRIIVVQHMPRFFTTTLARHLNEKSSLTVKESSNNEPITVDTVLIAPGGSHIKIHPSGNTVVLSDEPPRYGLKPSADLLFESMAEVFKDKALGIVLTGMGHDGTAGLLKIKNYGGVTIAQDPSEATIASMPQSAIDAGAIEYIMPLHQIVKKINELA</sequence>
<feature type="modified residue" description="4-aspartylphosphate" evidence="3 5">
    <location>
        <position position="54"/>
    </location>
</feature>
<comment type="similarity">
    <text evidence="3">Belongs to the CheB family.</text>
</comment>
<evidence type="ECO:0000256" key="1">
    <source>
        <dbReference type="ARBA" id="ARBA00022801"/>
    </source>
</evidence>
<feature type="active site" evidence="3 4">
    <location>
        <position position="158"/>
    </location>
</feature>
<dbReference type="Gene3D" id="3.40.50.180">
    <property type="entry name" value="Methylesterase CheB, C-terminal domain"/>
    <property type="match status" value="1"/>
</dbReference>
<dbReference type="CDD" id="cd16432">
    <property type="entry name" value="CheB_Rec"/>
    <property type="match status" value="1"/>
</dbReference>
<dbReference type="GO" id="GO:0006935">
    <property type="term" value="P:chemotaxis"/>
    <property type="evidence" value="ECO:0007669"/>
    <property type="project" value="UniProtKB-UniRule"/>
</dbReference>
<dbReference type="GO" id="GO:0008984">
    <property type="term" value="F:protein-glutamate methylesterase activity"/>
    <property type="evidence" value="ECO:0007669"/>
    <property type="project" value="UniProtKB-UniRule"/>
</dbReference>
<dbReference type="HAMAP" id="MF_00099">
    <property type="entry name" value="CheB_chemtxs"/>
    <property type="match status" value="1"/>
</dbReference>
<comment type="PTM">
    <text evidence="3">Phosphorylated by CheA. Phosphorylation of the N-terminal regulatory domain activates the methylesterase activity.</text>
</comment>
<accession>A0A7V3VU75</accession>
<dbReference type="AlphaFoldDB" id="A0A7V3VU75"/>
<dbReference type="PIRSF" id="PIRSF000876">
    <property type="entry name" value="RR_chemtxs_CheB"/>
    <property type="match status" value="1"/>
</dbReference>
<dbReference type="PANTHER" id="PTHR42872:SF3">
    <property type="entry name" value="PROTEIN-GLUTAMATE METHYLESTERASE_PROTEIN-GLUTAMINE GLUTAMINASE 1"/>
    <property type="match status" value="1"/>
</dbReference>
<feature type="active site" evidence="3 4">
    <location>
        <position position="185"/>
    </location>
</feature>
<proteinExistence type="inferred from homology"/>
<dbReference type="InterPro" id="IPR001789">
    <property type="entry name" value="Sig_transdc_resp-reg_receiver"/>
</dbReference>
<comment type="catalytic activity">
    <reaction evidence="2 3">
        <text>[protein]-L-glutamate 5-O-methyl ester + H2O = L-glutamyl-[protein] + methanol + H(+)</text>
        <dbReference type="Rhea" id="RHEA:23236"/>
        <dbReference type="Rhea" id="RHEA-COMP:10208"/>
        <dbReference type="Rhea" id="RHEA-COMP:10311"/>
        <dbReference type="ChEBI" id="CHEBI:15377"/>
        <dbReference type="ChEBI" id="CHEBI:15378"/>
        <dbReference type="ChEBI" id="CHEBI:17790"/>
        <dbReference type="ChEBI" id="CHEBI:29973"/>
        <dbReference type="ChEBI" id="CHEBI:82795"/>
        <dbReference type="EC" id="3.1.1.61"/>
    </reaction>
</comment>
<evidence type="ECO:0000313" key="8">
    <source>
        <dbReference type="EMBL" id="HGE78566.1"/>
    </source>
</evidence>
<dbReference type="EMBL" id="DTOZ01000153">
    <property type="protein sequence ID" value="HGE78566.1"/>
    <property type="molecule type" value="Genomic_DNA"/>
</dbReference>
<comment type="catalytic activity">
    <reaction evidence="3">
        <text>L-glutaminyl-[protein] + H2O = L-glutamyl-[protein] + NH4(+)</text>
        <dbReference type="Rhea" id="RHEA:16441"/>
        <dbReference type="Rhea" id="RHEA-COMP:10207"/>
        <dbReference type="Rhea" id="RHEA-COMP:10208"/>
        <dbReference type="ChEBI" id="CHEBI:15377"/>
        <dbReference type="ChEBI" id="CHEBI:28938"/>
        <dbReference type="ChEBI" id="CHEBI:29973"/>
        <dbReference type="ChEBI" id="CHEBI:30011"/>
        <dbReference type="EC" id="3.5.1.44"/>
    </reaction>
</comment>
<evidence type="ECO:0000256" key="4">
    <source>
        <dbReference type="PROSITE-ProRule" id="PRU00050"/>
    </source>
</evidence>
<dbReference type="Gene3D" id="3.40.50.2300">
    <property type="match status" value="1"/>
</dbReference>
<evidence type="ECO:0000259" key="6">
    <source>
        <dbReference type="PROSITE" id="PS50110"/>
    </source>
</evidence>
<organism evidence="8">
    <name type="scientific">candidate division WOR-3 bacterium</name>
    <dbReference type="NCBI Taxonomy" id="2052148"/>
    <lineage>
        <taxon>Bacteria</taxon>
        <taxon>Bacteria division WOR-3</taxon>
    </lineage>
</organism>
<gene>
    <name evidence="3 8" type="primary">cheB</name>
    <name evidence="8" type="ORF">ENX68_06180</name>
</gene>